<gene>
    <name evidence="1" type="ORF">F7O44_28550</name>
</gene>
<dbReference type="PANTHER" id="PTHR46889:SF4">
    <property type="entry name" value="TRANSPOSASE INSO FOR INSERTION SEQUENCE ELEMENT IS911B-RELATED"/>
    <property type="match status" value="1"/>
</dbReference>
<name>A0A7K3MCV4_9ACTN</name>
<dbReference type="EMBL" id="WLZY01000017">
    <property type="protein sequence ID" value="NDL61026.1"/>
    <property type="molecule type" value="Genomic_DNA"/>
</dbReference>
<feature type="non-terminal residue" evidence="1">
    <location>
        <position position="1"/>
    </location>
</feature>
<dbReference type="Proteomes" id="UP000460435">
    <property type="component" value="Unassembled WGS sequence"/>
</dbReference>
<protein>
    <submittedName>
        <fullName evidence="1">DDE-type integrase/transposase/recombinase</fullName>
    </submittedName>
</protein>
<proteinExistence type="predicted"/>
<dbReference type="SUPFAM" id="SSF53098">
    <property type="entry name" value="Ribonuclease H-like"/>
    <property type="match status" value="1"/>
</dbReference>
<dbReference type="InterPro" id="IPR050900">
    <property type="entry name" value="Transposase_IS3/IS150/IS904"/>
</dbReference>
<comment type="caution">
    <text evidence="1">The sequence shown here is derived from an EMBL/GenBank/DDBJ whole genome shotgun (WGS) entry which is preliminary data.</text>
</comment>
<accession>A0A7K3MCV4</accession>
<dbReference type="PANTHER" id="PTHR46889">
    <property type="entry name" value="TRANSPOSASE INSF FOR INSERTION SEQUENCE IS3B-RELATED"/>
    <property type="match status" value="1"/>
</dbReference>
<keyword evidence="2" id="KW-1185">Reference proteome</keyword>
<sequence length="53" mass="5938">LEESCIFHSDRGSQYTSDNYSKKLKQLGMRASLGRTGICYDNGVPRARQKEAA</sequence>
<evidence type="ECO:0000313" key="1">
    <source>
        <dbReference type="EMBL" id="NDL61026.1"/>
    </source>
</evidence>
<evidence type="ECO:0000313" key="2">
    <source>
        <dbReference type="Proteomes" id="UP000460435"/>
    </source>
</evidence>
<dbReference type="InterPro" id="IPR012337">
    <property type="entry name" value="RNaseH-like_sf"/>
</dbReference>
<organism evidence="1 2">
    <name type="scientific">Phytoactinopolyspora mesophila</name>
    <dbReference type="NCBI Taxonomy" id="2650750"/>
    <lineage>
        <taxon>Bacteria</taxon>
        <taxon>Bacillati</taxon>
        <taxon>Actinomycetota</taxon>
        <taxon>Actinomycetes</taxon>
        <taxon>Jiangellales</taxon>
        <taxon>Jiangellaceae</taxon>
        <taxon>Phytoactinopolyspora</taxon>
    </lineage>
</organism>
<dbReference type="AlphaFoldDB" id="A0A7K3MCV4"/>
<reference evidence="1 2" key="1">
    <citation type="submission" date="2019-11" db="EMBL/GenBank/DDBJ databases">
        <authorList>
            <person name="Li X.-J."/>
            <person name="Feng X.-M."/>
        </authorList>
    </citation>
    <scope>NUCLEOTIDE SEQUENCE [LARGE SCALE GENOMIC DNA]</scope>
    <source>
        <strain evidence="1 2">XMNu-373</strain>
    </source>
</reference>